<evidence type="ECO:0000313" key="1">
    <source>
        <dbReference type="EMBL" id="GAA4020119.1"/>
    </source>
</evidence>
<dbReference type="RefSeq" id="WP_344879227.1">
    <property type="nucleotide sequence ID" value="NZ_BAABAL010000018.1"/>
</dbReference>
<dbReference type="EMBL" id="BAABAL010000018">
    <property type="protein sequence ID" value="GAA4020119.1"/>
    <property type="molecule type" value="Genomic_DNA"/>
</dbReference>
<reference evidence="2" key="1">
    <citation type="journal article" date="2019" name="Int. J. Syst. Evol. Microbiol.">
        <title>The Global Catalogue of Microorganisms (GCM) 10K type strain sequencing project: providing services to taxonomists for standard genome sequencing and annotation.</title>
        <authorList>
            <consortium name="The Broad Institute Genomics Platform"/>
            <consortium name="The Broad Institute Genome Sequencing Center for Infectious Disease"/>
            <person name="Wu L."/>
            <person name="Ma J."/>
        </authorList>
    </citation>
    <scope>NUCLEOTIDE SEQUENCE [LARGE SCALE GENOMIC DNA]</scope>
    <source>
        <strain evidence="2">JCM 17342</strain>
    </source>
</reference>
<comment type="caution">
    <text evidence="1">The sequence shown here is derived from an EMBL/GenBank/DDBJ whole genome shotgun (WGS) entry which is preliminary data.</text>
</comment>
<gene>
    <name evidence="1" type="ORF">GCM10022247_50020</name>
</gene>
<evidence type="ECO:0000313" key="2">
    <source>
        <dbReference type="Proteomes" id="UP001501747"/>
    </source>
</evidence>
<proteinExistence type="predicted"/>
<keyword evidence="2" id="KW-1185">Reference proteome</keyword>
<dbReference type="Proteomes" id="UP001501747">
    <property type="component" value="Unassembled WGS sequence"/>
</dbReference>
<name>A0ABP7T368_9PSEU</name>
<evidence type="ECO:0008006" key="3">
    <source>
        <dbReference type="Google" id="ProtNLM"/>
    </source>
</evidence>
<accession>A0ABP7T368</accession>
<organism evidence="1 2">
    <name type="scientific">Allokutzneria multivorans</name>
    <dbReference type="NCBI Taxonomy" id="1142134"/>
    <lineage>
        <taxon>Bacteria</taxon>
        <taxon>Bacillati</taxon>
        <taxon>Actinomycetota</taxon>
        <taxon>Actinomycetes</taxon>
        <taxon>Pseudonocardiales</taxon>
        <taxon>Pseudonocardiaceae</taxon>
        <taxon>Allokutzneria</taxon>
    </lineage>
</organism>
<dbReference type="Gene3D" id="3.40.50.150">
    <property type="entry name" value="Vaccinia Virus protein VP39"/>
    <property type="match status" value="1"/>
</dbReference>
<dbReference type="InterPro" id="IPR029063">
    <property type="entry name" value="SAM-dependent_MTases_sf"/>
</dbReference>
<protein>
    <recommendedName>
        <fullName evidence="3">SAM-dependent methyltransferase</fullName>
    </recommendedName>
</protein>
<sequence length="233" mass="25503">MTQEPRSLVGPVLISSRTFANYLSQFAVTEDDLLAGPVLDCPGGAADFASELRARGGRAVSVDPSYNLSVEDLTATIDAGLTQVIEWARTQPGRFTFDEDGVWEHSPVWQDSAKRFLADFARDRAEGTGHYRAALLPELPFEDDSFALALSGFLLFTYADQFDHAFHLAALRELLRVAPEVRLHPLTDSSGVPYPRLAELLETLAAEGVRSRVLTVEGTSDPNENQALVLIRG</sequence>